<comment type="caution">
    <text evidence="1">The sequence shown here is derived from an EMBL/GenBank/DDBJ whole genome shotgun (WGS) entry which is preliminary data.</text>
</comment>
<sequence>MSGLEWSSRHTKITATRKIFKPELTTIVCGVIFSKRATFSRAWFAGDCFGDKPLIPFTTELQSPSPSASPVKCPQGSDWHPLLENWTAGECSQACGLVNEHWKGLLNRRVENKKPDSSFIMGGTIKDFEDLHAI</sequence>
<organism evidence="1 2">
    <name type="scientific">Salix suchowensis</name>
    <dbReference type="NCBI Taxonomy" id="1278906"/>
    <lineage>
        <taxon>Eukaryota</taxon>
        <taxon>Viridiplantae</taxon>
        <taxon>Streptophyta</taxon>
        <taxon>Embryophyta</taxon>
        <taxon>Tracheophyta</taxon>
        <taxon>Spermatophyta</taxon>
        <taxon>Magnoliopsida</taxon>
        <taxon>eudicotyledons</taxon>
        <taxon>Gunneridae</taxon>
        <taxon>Pentapetalae</taxon>
        <taxon>rosids</taxon>
        <taxon>fabids</taxon>
        <taxon>Malpighiales</taxon>
        <taxon>Salicaceae</taxon>
        <taxon>Saliceae</taxon>
        <taxon>Salix</taxon>
    </lineage>
</organism>
<keyword evidence="2" id="KW-1185">Reference proteome</keyword>
<dbReference type="EMBL" id="JAPFFI010000027">
    <property type="protein sequence ID" value="KAJ6303481.1"/>
    <property type="molecule type" value="Genomic_DNA"/>
</dbReference>
<evidence type="ECO:0000313" key="2">
    <source>
        <dbReference type="Proteomes" id="UP001141253"/>
    </source>
</evidence>
<reference evidence="1" key="2">
    <citation type="journal article" date="2023" name="Int. J. Mol. Sci.">
        <title>De Novo Assembly and Annotation of 11 Diverse Shrub Willow (Salix) Genomes Reveals Novel Gene Organization in Sex-Linked Regions.</title>
        <authorList>
            <person name="Hyden B."/>
            <person name="Feng K."/>
            <person name="Yates T.B."/>
            <person name="Jawdy S."/>
            <person name="Cereghino C."/>
            <person name="Smart L.B."/>
            <person name="Muchero W."/>
        </authorList>
    </citation>
    <scope>NUCLEOTIDE SEQUENCE</scope>
    <source>
        <tissue evidence="1">Shoot tip</tissue>
    </source>
</reference>
<accession>A0ABQ8ZNI9</accession>
<protein>
    <submittedName>
        <fullName evidence="1">Uncharacterized protein</fullName>
    </submittedName>
</protein>
<reference evidence="1" key="1">
    <citation type="submission" date="2022-10" db="EMBL/GenBank/DDBJ databases">
        <authorList>
            <person name="Hyden B.L."/>
            <person name="Feng K."/>
            <person name="Yates T."/>
            <person name="Jawdy S."/>
            <person name="Smart L.B."/>
            <person name="Muchero W."/>
        </authorList>
    </citation>
    <scope>NUCLEOTIDE SEQUENCE</scope>
    <source>
        <tissue evidence="1">Shoot tip</tissue>
    </source>
</reference>
<dbReference type="Proteomes" id="UP001141253">
    <property type="component" value="Chromosome 16"/>
</dbReference>
<proteinExistence type="predicted"/>
<name>A0ABQ8ZNI9_9ROSI</name>
<gene>
    <name evidence="1" type="ORF">OIU77_017373</name>
</gene>
<evidence type="ECO:0000313" key="1">
    <source>
        <dbReference type="EMBL" id="KAJ6303481.1"/>
    </source>
</evidence>